<organism evidence="1 2">
    <name type="scientific">Pseudomonas lini</name>
    <dbReference type="NCBI Taxonomy" id="163011"/>
    <lineage>
        <taxon>Bacteria</taxon>
        <taxon>Pseudomonadati</taxon>
        <taxon>Pseudomonadota</taxon>
        <taxon>Gammaproteobacteria</taxon>
        <taxon>Pseudomonadales</taxon>
        <taxon>Pseudomonadaceae</taxon>
        <taxon>Pseudomonas</taxon>
    </lineage>
</organism>
<gene>
    <name evidence="1" type="ORF">SAMN04490191_0300</name>
</gene>
<dbReference type="AlphaFoldDB" id="A0A1H1N4S2"/>
<reference evidence="2" key="1">
    <citation type="submission" date="2016-10" db="EMBL/GenBank/DDBJ databases">
        <authorList>
            <person name="Varghese N."/>
            <person name="Submissions S."/>
        </authorList>
    </citation>
    <scope>NUCLEOTIDE SEQUENCE [LARGE SCALE GENOMIC DNA]</scope>
    <source>
        <strain evidence="2">BS3782</strain>
    </source>
</reference>
<evidence type="ECO:0000313" key="1">
    <source>
        <dbReference type="EMBL" id="SDR93169.1"/>
    </source>
</evidence>
<protein>
    <submittedName>
        <fullName evidence="1">Uncharacterized protein</fullName>
    </submittedName>
</protein>
<evidence type="ECO:0000313" key="2">
    <source>
        <dbReference type="Proteomes" id="UP000182814"/>
    </source>
</evidence>
<sequence length="125" mass="13979">MKNEQSPQSRMTEGLQRNVLRLSTAGCTADVGKYRMQGESGRPKRSQPSAALTGLHSLRKYTVGVGAVEGFDLLIFLLSLQQNAPATQIRQLHLQGLYLPLADRQLQFHAIGREGFFYDQTAQFR</sequence>
<accession>A0A1H1N4S2</accession>
<dbReference type="Proteomes" id="UP000182814">
    <property type="component" value="Chromosome I"/>
</dbReference>
<proteinExistence type="predicted"/>
<keyword evidence="2" id="KW-1185">Reference proteome</keyword>
<dbReference type="EMBL" id="LT629746">
    <property type="protein sequence ID" value="SDR93169.1"/>
    <property type="molecule type" value="Genomic_DNA"/>
</dbReference>
<name>A0A1H1N4S2_9PSED</name>